<reference evidence="2" key="1">
    <citation type="submission" date="2021-05" db="EMBL/GenBank/DDBJ databases">
        <authorList>
            <person name="Alioto T."/>
            <person name="Alioto T."/>
            <person name="Gomez Garrido J."/>
        </authorList>
    </citation>
    <scope>NUCLEOTIDE SEQUENCE</scope>
</reference>
<sequence length="102" mass="11898">MILIMFIPIRHSTCRYLLDLIVPRLKLVFLVCLNVVFPVSWKSGLSFPEFSFVERLLRSIPFFSCVMHVHIVCHSTLYPVFAKFRRIGRTVPLDSLIIVCPF</sequence>
<name>A0A8D8WIK9_9HEMI</name>
<protein>
    <submittedName>
        <fullName evidence="2">Uncharacterized protein</fullName>
    </submittedName>
</protein>
<dbReference type="AlphaFoldDB" id="A0A8D8WIK9"/>
<proteinExistence type="predicted"/>
<accession>A0A8D8WIK9</accession>
<dbReference type="EMBL" id="HBUF01194506">
    <property type="protein sequence ID" value="CAG6659525.1"/>
    <property type="molecule type" value="Transcribed_RNA"/>
</dbReference>
<keyword evidence="1" id="KW-0812">Transmembrane</keyword>
<keyword evidence="1" id="KW-1133">Transmembrane helix</keyword>
<feature type="transmembrane region" description="Helical" evidence="1">
    <location>
        <begin position="60"/>
        <end position="81"/>
    </location>
</feature>
<organism evidence="2">
    <name type="scientific">Cacopsylla melanoneura</name>
    <dbReference type="NCBI Taxonomy" id="428564"/>
    <lineage>
        <taxon>Eukaryota</taxon>
        <taxon>Metazoa</taxon>
        <taxon>Ecdysozoa</taxon>
        <taxon>Arthropoda</taxon>
        <taxon>Hexapoda</taxon>
        <taxon>Insecta</taxon>
        <taxon>Pterygota</taxon>
        <taxon>Neoptera</taxon>
        <taxon>Paraneoptera</taxon>
        <taxon>Hemiptera</taxon>
        <taxon>Sternorrhyncha</taxon>
        <taxon>Psylloidea</taxon>
        <taxon>Psyllidae</taxon>
        <taxon>Psyllinae</taxon>
        <taxon>Cacopsylla</taxon>
    </lineage>
</organism>
<evidence type="ECO:0000256" key="1">
    <source>
        <dbReference type="SAM" id="Phobius"/>
    </source>
</evidence>
<evidence type="ECO:0000313" key="2">
    <source>
        <dbReference type="EMBL" id="CAG6659525.1"/>
    </source>
</evidence>
<keyword evidence="1" id="KW-0472">Membrane</keyword>
<feature type="transmembrane region" description="Helical" evidence="1">
    <location>
        <begin position="21"/>
        <end position="40"/>
    </location>
</feature>